<evidence type="ECO:0000313" key="9">
    <source>
        <dbReference type="Proteomes" id="UP000237000"/>
    </source>
</evidence>
<dbReference type="PANTHER" id="PTHR13291:SF0">
    <property type="entry name" value="JOSEPHIN-LIKE PROTEIN"/>
    <property type="match status" value="1"/>
</dbReference>
<evidence type="ECO:0000256" key="3">
    <source>
        <dbReference type="ARBA" id="ARBA00022670"/>
    </source>
</evidence>
<feature type="domain" description="Josephin" evidence="7">
    <location>
        <begin position="5"/>
        <end position="183"/>
    </location>
</feature>
<dbReference type="GO" id="GO:0006508">
    <property type="term" value="P:proteolysis"/>
    <property type="evidence" value="ECO:0007669"/>
    <property type="project" value="UniProtKB-KW"/>
</dbReference>
<gene>
    <name evidence="8" type="ORF">TorRG33x02_330520</name>
</gene>
<evidence type="ECO:0000313" key="8">
    <source>
        <dbReference type="EMBL" id="PON44558.1"/>
    </source>
</evidence>
<name>A0A2P5B710_TREOI</name>
<dbReference type="InterPro" id="IPR040053">
    <property type="entry name" value="JOSD1/2"/>
</dbReference>
<feature type="active site" evidence="6">
    <location>
        <position position="146"/>
    </location>
</feature>
<evidence type="ECO:0000259" key="7">
    <source>
        <dbReference type="PROSITE" id="PS50957"/>
    </source>
</evidence>
<dbReference type="PANTHER" id="PTHR13291">
    <property type="entry name" value="JOSEPHIN 1, 2"/>
    <property type="match status" value="1"/>
</dbReference>
<feature type="active site" evidence="6">
    <location>
        <position position="18"/>
    </location>
</feature>
<keyword evidence="3" id="KW-0645">Protease</keyword>
<dbReference type="OrthoDB" id="422700at2759"/>
<comment type="caution">
    <text evidence="8">The sequence shown here is derived from an EMBL/GenBank/DDBJ whole genome shotgun (WGS) entry which is preliminary data.</text>
</comment>
<protein>
    <recommendedName>
        <fullName evidence="2">ubiquitinyl hydrolase 1</fullName>
        <ecNumber evidence="2">3.4.19.12</ecNumber>
    </recommendedName>
</protein>
<comment type="catalytic activity">
    <reaction evidence="1">
        <text>Thiol-dependent hydrolysis of ester, thioester, amide, peptide and isopeptide bonds formed by the C-terminal Gly of ubiquitin (a 76-residue protein attached to proteins as an intracellular targeting signal).</text>
        <dbReference type="EC" id="3.4.19.12"/>
    </reaction>
</comment>
<dbReference type="Proteomes" id="UP000237000">
    <property type="component" value="Unassembled WGS sequence"/>
</dbReference>
<dbReference type="Pfam" id="PF02099">
    <property type="entry name" value="Josephin"/>
    <property type="match status" value="1"/>
</dbReference>
<evidence type="ECO:0000256" key="2">
    <source>
        <dbReference type="ARBA" id="ARBA00012759"/>
    </source>
</evidence>
<reference evidence="9" key="1">
    <citation type="submission" date="2016-06" db="EMBL/GenBank/DDBJ databases">
        <title>Parallel loss of symbiosis genes in relatives of nitrogen-fixing non-legume Parasponia.</title>
        <authorList>
            <person name="Van Velzen R."/>
            <person name="Holmer R."/>
            <person name="Bu F."/>
            <person name="Rutten L."/>
            <person name="Van Zeijl A."/>
            <person name="Liu W."/>
            <person name="Santuari L."/>
            <person name="Cao Q."/>
            <person name="Sharma T."/>
            <person name="Shen D."/>
            <person name="Roswanjaya Y."/>
            <person name="Wardhani T."/>
            <person name="Kalhor M.S."/>
            <person name="Jansen J."/>
            <person name="Van den Hoogen J."/>
            <person name="Gungor B."/>
            <person name="Hartog M."/>
            <person name="Hontelez J."/>
            <person name="Verver J."/>
            <person name="Yang W.-C."/>
            <person name="Schijlen E."/>
            <person name="Repin R."/>
            <person name="Schilthuizen M."/>
            <person name="Schranz E."/>
            <person name="Heidstra R."/>
            <person name="Miyata K."/>
            <person name="Fedorova E."/>
            <person name="Kohlen W."/>
            <person name="Bisseling T."/>
            <person name="Smit S."/>
            <person name="Geurts R."/>
        </authorList>
    </citation>
    <scope>NUCLEOTIDE SEQUENCE [LARGE SCALE GENOMIC DNA]</scope>
    <source>
        <strain evidence="9">cv. RG33-2</strain>
    </source>
</reference>
<dbReference type="InterPro" id="IPR006155">
    <property type="entry name" value="Josephin"/>
</dbReference>
<dbReference type="AlphaFoldDB" id="A0A2P5B710"/>
<dbReference type="GO" id="GO:0004843">
    <property type="term" value="F:cysteine-type deubiquitinase activity"/>
    <property type="evidence" value="ECO:0007669"/>
    <property type="project" value="UniProtKB-EC"/>
</dbReference>
<evidence type="ECO:0000256" key="5">
    <source>
        <dbReference type="ARBA" id="ARBA00022801"/>
    </source>
</evidence>
<dbReference type="GO" id="GO:0016579">
    <property type="term" value="P:protein deubiquitination"/>
    <property type="evidence" value="ECO:0007669"/>
    <property type="project" value="InterPro"/>
</dbReference>
<sequence length="183" mass="20827">MASSNSQIYHERQKLQFCLIQSLNNLFQKKEIFTRASLNEISENLVLDETERQTWTPLSVLFKPHHNALTGNYDINVLIAALEGKGKSVIWHDRRNGASSIDLDGPEEDALMGIVLNIPVKRFGGIWSSRHWVTLRKIGGIWYNLDSDLVSPKAFEDTLEVREFLDFMIGLGGEVLLVMNNKQ</sequence>
<dbReference type="EMBL" id="JXTC01000590">
    <property type="protein sequence ID" value="PON44558.1"/>
    <property type="molecule type" value="Genomic_DNA"/>
</dbReference>
<feature type="active site" evidence="6">
    <location>
        <position position="131"/>
    </location>
</feature>
<keyword evidence="9" id="KW-1185">Reference proteome</keyword>
<keyword evidence="5 6" id="KW-0378">Hydrolase</keyword>
<evidence type="ECO:0000256" key="4">
    <source>
        <dbReference type="ARBA" id="ARBA00022786"/>
    </source>
</evidence>
<dbReference type="STRING" id="63057.A0A2P5B710"/>
<dbReference type="PROSITE" id="PS50957">
    <property type="entry name" value="JOSEPHIN"/>
    <property type="match status" value="1"/>
</dbReference>
<organism evidence="8 9">
    <name type="scientific">Trema orientale</name>
    <name type="common">Charcoal tree</name>
    <name type="synonym">Celtis orientalis</name>
    <dbReference type="NCBI Taxonomy" id="63057"/>
    <lineage>
        <taxon>Eukaryota</taxon>
        <taxon>Viridiplantae</taxon>
        <taxon>Streptophyta</taxon>
        <taxon>Embryophyta</taxon>
        <taxon>Tracheophyta</taxon>
        <taxon>Spermatophyta</taxon>
        <taxon>Magnoliopsida</taxon>
        <taxon>eudicotyledons</taxon>
        <taxon>Gunneridae</taxon>
        <taxon>Pentapetalae</taxon>
        <taxon>rosids</taxon>
        <taxon>fabids</taxon>
        <taxon>Rosales</taxon>
        <taxon>Cannabaceae</taxon>
        <taxon>Trema</taxon>
    </lineage>
</organism>
<proteinExistence type="predicted"/>
<dbReference type="EC" id="3.4.19.12" evidence="2"/>
<accession>A0A2P5B710</accession>
<keyword evidence="4" id="KW-0833">Ubl conjugation pathway</keyword>
<dbReference type="InParanoid" id="A0A2P5B710"/>
<dbReference type="SMART" id="SM01246">
    <property type="entry name" value="Josephin"/>
    <property type="match status" value="1"/>
</dbReference>
<evidence type="ECO:0000256" key="6">
    <source>
        <dbReference type="PROSITE-ProRule" id="PRU00331"/>
    </source>
</evidence>
<dbReference type="Gene3D" id="3.90.70.40">
    <property type="match status" value="1"/>
</dbReference>
<evidence type="ECO:0000256" key="1">
    <source>
        <dbReference type="ARBA" id="ARBA00000707"/>
    </source>
</evidence>